<keyword evidence="1" id="KW-0812">Transmembrane</keyword>
<proteinExistence type="predicted"/>
<sequence>MYSTLITLHSLFRWLVLVTLLISIYRAWKGMTTGAVFSRTDNAFRHWTATSSHIQLMIGMILYFQSPLVDYFLKHFRIAITSMEFTFFGMIHSLLMLVAIIVITFGSALAKRKTTDREKFKTMLYWFSIALIILLIAIPWPFSPLANRPYFR</sequence>
<dbReference type="Proteomes" id="UP000652681">
    <property type="component" value="Unassembled WGS sequence"/>
</dbReference>
<feature type="transmembrane region" description="Helical" evidence="1">
    <location>
        <begin position="85"/>
        <end position="110"/>
    </location>
</feature>
<comment type="caution">
    <text evidence="2">The sequence shown here is derived from an EMBL/GenBank/DDBJ whole genome shotgun (WGS) entry which is preliminary data.</text>
</comment>
<evidence type="ECO:0008006" key="4">
    <source>
        <dbReference type="Google" id="ProtNLM"/>
    </source>
</evidence>
<keyword evidence="1" id="KW-0472">Membrane</keyword>
<gene>
    <name evidence="2" type="ORF">H9Y05_06430</name>
</gene>
<evidence type="ECO:0000256" key="1">
    <source>
        <dbReference type="SAM" id="Phobius"/>
    </source>
</evidence>
<feature type="transmembrane region" description="Helical" evidence="1">
    <location>
        <begin position="46"/>
        <end position="65"/>
    </location>
</feature>
<feature type="transmembrane region" description="Helical" evidence="1">
    <location>
        <begin position="122"/>
        <end position="142"/>
    </location>
</feature>
<keyword evidence="3" id="KW-1185">Reference proteome</keyword>
<protein>
    <recommendedName>
        <fullName evidence="4">Cytochrome B</fullName>
    </recommendedName>
</protein>
<feature type="transmembrane region" description="Helical" evidence="1">
    <location>
        <begin position="6"/>
        <end position="25"/>
    </location>
</feature>
<keyword evidence="1" id="KW-1133">Transmembrane helix</keyword>
<reference evidence="2" key="1">
    <citation type="submission" date="2020-09" db="EMBL/GenBank/DDBJ databases">
        <title>Taishania pollutisoli gen. nov., sp. nov., Isolated from Tetrabromobisphenol A-Contaminated Soil.</title>
        <authorList>
            <person name="Chen Q."/>
        </authorList>
    </citation>
    <scope>NUCLEOTIDE SEQUENCE</scope>
    <source>
        <strain evidence="2">CZZ-1</strain>
    </source>
</reference>
<dbReference type="AlphaFoldDB" id="A0A8J6TT04"/>
<evidence type="ECO:0000313" key="2">
    <source>
        <dbReference type="EMBL" id="MBC9812114.1"/>
    </source>
</evidence>
<dbReference type="RefSeq" id="WP_216713811.1">
    <property type="nucleotide sequence ID" value="NZ_JACVEL010000003.1"/>
</dbReference>
<name>A0A8J6TT04_9FLAO</name>
<organism evidence="2 3">
    <name type="scientific">Taishania pollutisoli</name>
    <dbReference type="NCBI Taxonomy" id="2766479"/>
    <lineage>
        <taxon>Bacteria</taxon>
        <taxon>Pseudomonadati</taxon>
        <taxon>Bacteroidota</taxon>
        <taxon>Flavobacteriia</taxon>
        <taxon>Flavobacteriales</taxon>
        <taxon>Crocinitomicaceae</taxon>
        <taxon>Taishania</taxon>
    </lineage>
</organism>
<dbReference type="EMBL" id="JACVEL010000003">
    <property type="protein sequence ID" value="MBC9812114.1"/>
    <property type="molecule type" value="Genomic_DNA"/>
</dbReference>
<evidence type="ECO:0000313" key="3">
    <source>
        <dbReference type="Proteomes" id="UP000652681"/>
    </source>
</evidence>
<accession>A0A8J6TT04</accession>